<keyword evidence="2" id="KW-1185">Reference proteome</keyword>
<organism evidence="1 2">
    <name type="scientific">Nyssa sinensis</name>
    <dbReference type="NCBI Taxonomy" id="561372"/>
    <lineage>
        <taxon>Eukaryota</taxon>
        <taxon>Viridiplantae</taxon>
        <taxon>Streptophyta</taxon>
        <taxon>Embryophyta</taxon>
        <taxon>Tracheophyta</taxon>
        <taxon>Spermatophyta</taxon>
        <taxon>Magnoliopsida</taxon>
        <taxon>eudicotyledons</taxon>
        <taxon>Gunneridae</taxon>
        <taxon>Pentapetalae</taxon>
        <taxon>asterids</taxon>
        <taxon>Cornales</taxon>
        <taxon>Nyssaceae</taxon>
        <taxon>Nyssa</taxon>
    </lineage>
</organism>
<dbReference type="AlphaFoldDB" id="A0A5J5AJD5"/>
<protein>
    <submittedName>
        <fullName evidence="1">Uncharacterized protein</fullName>
    </submittedName>
</protein>
<accession>A0A5J5AJD5</accession>
<sequence length="151" mass="16717">MIQLQIYPINVCDEQFVIKSSDDGVGAGISLAVDLEPEKVIMQRKLVADSFLSASRTKLANSESERKVHCEDEAKPERYCPHLQLASNSKGRIGQNKKELKASELGSNCPVTSKLAKDAQRDHPEAEGERLRMCLMTRVPDPLVLGQNPDD</sequence>
<dbReference type="Proteomes" id="UP000325577">
    <property type="component" value="Linkage Group LG2"/>
</dbReference>
<reference evidence="1 2" key="1">
    <citation type="submission" date="2019-09" db="EMBL/GenBank/DDBJ databases">
        <title>A chromosome-level genome assembly of the Chinese tupelo Nyssa sinensis.</title>
        <authorList>
            <person name="Yang X."/>
            <person name="Kang M."/>
            <person name="Yang Y."/>
            <person name="Xiong H."/>
            <person name="Wang M."/>
            <person name="Zhang Z."/>
            <person name="Wang Z."/>
            <person name="Wu H."/>
            <person name="Ma T."/>
            <person name="Liu J."/>
            <person name="Xi Z."/>
        </authorList>
    </citation>
    <scope>NUCLEOTIDE SEQUENCE [LARGE SCALE GENOMIC DNA]</scope>
    <source>
        <strain evidence="1">J267</strain>
        <tissue evidence="1">Leaf</tissue>
    </source>
</reference>
<dbReference type="EMBL" id="CM018043">
    <property type="protein sequence ID" value="KAA8531155.1"/>
    <property type="molecule type" value="Genomic_DNA"/>
</dbReference>
<name>A0A5J5AJD5_9ASTE</name>
<proteinExistence type="predicted"/>
<evidence type="ECO:0000313" key="2">
    <source>
        <dbReference type="Proteomes" id="UP000325577"/>
    </source>
</evidence>
<evidence type="ECO:0000313" key="1">
    <source>
        <dbReference type="EMBL" id="KAA8531155.1"/>
    </source>
</evidence>
<gene>
    <name evidence="1" type="ORF">F0562_005931</name>
</gene>